<dbReference type="Proteomes" id="UP000183567">
    <property type="component" value="Unassembled WGS sequence"/>
</dbReference>
<dbReference type="InterPro" id="IPR036511">
    <property type="entry name" value="TGT-like_sf"/>
</dbReference>
<accession>A0A1J8QBC4</accession>
<dbReference type="EMBL" id="LVVM01005421">
    <property type="protein sequence ID" value="OJA10616.1"/>
    <property type="molecule type" value="Genomic_DNA"/>
</dbReference>
<feature type="domain" description="tRNA-guanine(15) transglycosylase-like" evidence="2">
    <location>
        <begin position="338"/>
        <end position="463"/>
    </location>
</feature>
<evidence type="ECO:0000313" key="3">
    <source>
        <dbReference type="EMBL" id="OJA10616.1"/>
    </source>
</evidence>
<comment type="caution">
    <text evidence="3">The sequence shown here is derived from an EMBL/GenBank/DDBJ whole genome shotgun (WGS) entry which is preliminary data.</text>
</comment>
<dbReference type="GO" id="GO:0006400">
    <property type="term" value="P:tRNA modification"/>
    <property type="evidence" value="ECO:0007669"/>
    <property type="project" value="InterPro"/>
</dbReference>
<evidence type="ECO:0000256" key="1">
    <source>
        <dbReference type="SAM" id="MobiDB-lite"/>
    </source>
</evidence>
<feature type="compositionally biased region" description="Polar residues" evidence="1">
    <location>
        <begin position="310"/>
        <end position="327"/>
    </location>
</feature>
<gene>
    <name evidence="3" type="ORF">AZE42_05707</name>
</gene>
<dbReference type="Pfam" id="PF01702">
    <property type="entry name" value="TGT"/>
    <property type="match status" value="3"/>
</dbReference>
<dbReference type="SUPFAM" id="SSF51713">
    <property type="entry name" value="tRNA-guanine transglycosylase"/>
    <property type="match status" value="2"/>
</dbReference>
<feature type="domain" description="tRNA-guanine(15) transglycosylase-like" evidence="2">
    <location>
        <begin position="487"/>
        <end position="527"/>
    </location>
</feature>
<dbReference type="PANTHER" id="PTHR46064">
    <property type="entry name" value="QUEUINE TRNA-RIBOSYLTRANSFERASE ACCESSORY SUBUNIT 2"/>
    <property type="match status" value="1"/>
</dbReference>
<evidence type="ECO:0000313" key="4">
    <source>
        <dbReference type="Proteomes" id="UP000183567"/>
    </source>
</evidence>
<dbReference type="Gene3D" id="3.20.20.105">
    <property type="entry name" value="Queuine tRNA-ribosyltransferase-like"/>
    <property type="match status" value="1"/>
</dbReference>
<dbReference type="InterPro" id="IPR002616">
    <property type="entry name" value="tRNA_ribo_trans-like"/>
</dbReference>
<dbReference type="AlphaFoldDB" id="A0A1J8QBC4"/>
<feature type="region of interest" description="Disordered" evidence="1">
    <location>
        <begin position="301"/>
        <end position="327"/>
    </location>
</feature>
<dbReference type="OrthoDB" id="27601at2759"/>
<keyword evidence="4" id="KW-1185">Reference proteome</keyword>
<evidence type="ECO:0000259" key="2">
    <source>
        <dbReference type="Pfam" id="PF01702"/>
    </source>
</evidence>
<protein>
    <recommendedName>
        <fullName evidence="2">tRNA-guanine(15) transglycosylase-like domain-containing protein</fullName>
    </recommendedName>
</protein>
<dbReference type="STRING" id="180088.A0A1J8QBC4"/>
<feature type="region of interest" description="Disordered" evidence="1">
    <location>
        <begin position="573"/>
        <end position="596"/>
    </location>
</feature>
<proteinExistence type="predicted"/>
<feature type="domain" description="tRNA-guanine(15) transglycosylase-like" evidence="2">
    <location>
        <begin position="38"/>
        <end position="243"/>
    </location>
</feature>
<sequence>MAKPPAKPISIYVPKLTFTLDQGPQFGPRIGRLCLTRRSDRLSNHTIDIPTPNFLIGTSRGVVPHLSRDHVHSANAISWINVPFESFLEHTPPVPTHQTGSQPLHDFLGFDSSKHIVSLSLRDPLDAQEMPPNGNTHVSALCMRGVKKVTLADWRSYVLIMQPDIAFALSDTPFTAVPHSQKRITKSIERSTAWLADLLRPFGNSTEDSPSESTSTHPLNVFVHMAGGASIFARKSFSHNLTENLHGLEADAVNPLRCLDDGVAGYAFDLATLRMKPVPISVGEDRGRSIEIAHNSSIPQDLESLAGMPTPNTTRTPTSFSSSMNDPPSFSLSPTLDELLRASLNSLPIAKPRLITDVRSPHEILRLVRDVGIDVYDAGWVVKAADVGVALDFIFPIPSAHVGLDHRKRDIGHNLYDSKYAGDFTSVTDAFLAGRDRTPSSISPICPCIACSPVTSGYPIHHSKADVQSHQAHLDDGVDQEPLLPPFTRAYLHHLLHTHEMSAHTFLVAHNVAVLDALFTGVRTIISGHADQNEAVAFFAREVRRFEDAYDETLSVLHTARDNWKDVKQARGEFVDESAPGKEEETPSKELPNDEGHLNRLHKERELIEMSEIEWVRGGGVLRDGRGRRDKARTELIRAELKLQEEEKEKMGRWRDHEERWKALVTSDKAILFTDVPWPLRPAPSCKDTTSTFTLPAISAFLFESLSVRNNTVTKKSRIRSSILRWHPDKSSSIISRVVSEDADAVREGIHAVFHCLKRLQDNERDKIE</sequence>
<reference evidence="3 4" key="1">
    <citation type="submission" date="2016-03" db="EMBL/GenBank/DDBJ databases">
        <title>Comparative genomics of the ectomycorrhizal sister species Rhizopogon vinicolor and Rhizopogon vesiculosus (Basidiomycota: Boletales) reveals a divergence of the mating type B locus.</title>
        <authorList>
            <person name="Mujic A.B."/>
            <person name="Kuo A."/>
            <person name="Tritt A."/>
            <person name="Lipzen A."/>
            <person name="Chen C."/>
            <person name="Johnson J."/>
            <person name="Sharma A."/>
            <person name="Barry K."/>
            <person name="Grigoriev I.V."/>
            <person name="Spatafora J.W."/>
        </authorList>
    </citation>
    <scope>NUCLEOTIDE SEQUENCE [LARGE SCALE GENOMIC DNA]</scope>
    <source>
        <strain evidence="3 4">AM-OR11-056</strain>
    </source>
</reference>
<organism evidence="3 4">
    <name type="scientific">Rhizopogon vesiculosus</name>
    <dbReference type="NCBI Taxonomy" id="180088"/>
    <lineage>
        <taxon>Eukaryota</taxon>
        <taxon>Fungi</taxon>
        <taxon>Dikarya</taxon>
        <taxon>Basidiomycota</taxon>
        <taxon>Agaricomycotina</taxon>
        <taxon>Agaricomycetes</taxon>
        <taxon>Agaricomycetidae</taxon>
        <taxon>Boletales</taxon>
        <taxon>Suillineae</taxon>
        <taxon>Rhizopogonaceae</taxon>
        <taxon>Rhizopogon</taxon>
    </lineage>
</organism>
<name>A0A1J8QBC4_9AGAM</name>
<dbReference type="InterPro" id="IPR050852">
    <property type="entry name" value="Queuine_tRNA-ribosyltrfase"/>
</dbReference>
<dbReference type="PANTHER" id="PTHR46064:SF1">
    <property type="entry name" value="QUEUINE TRNA-RIBOSYLTRANSFERASE ACCESSORY SUBUNIT 2"/>
    <property type="match status" value="1"/>
</dbReference>